<reference evidence="3" key="1">
    <citation type="journal article" date="2014" name="Proc. Natl. Acad. Sci. U.S.A.">
        <title>Extensive sampling of basidiomycete genomes demonstrates inadequacy of the white-rot/brown-rot paradigm for wood decay fungi.</title>
        <authorList>
            <person name="Riley R."/>
            <person name="Salamov A.A."/>
            <person name="Brown D.W."/>
            <person name="Nagy L.G."/>
            <person name="Floudas D."/>
            <person name="Held B.W."/>
            <person name="Levasseur A."/>
            <person name="Lombard V."/>
            <person name="Morin E."/>
            <person name="Otillar R."/>
            <person name="Lindquist E.A."/>
            <person name="Sun H."/>
            <person name="LaButti K.M."/>
            <person name="Schmutz J."/>
            <person name="Jabbour D."/>
            <person name="Luo H."/>
            <person name="Baker S.E."/>
            <person name="Pisabarro A.G."/>
            <person name="Walton J.D."/>
            <person name="Blanchette R.A."/>
            <person name="Henrissat B."/>
            <person name="Martin F."/>
            <person name="Cullen D."/>
            <person name="Hibbett D.S."/>
            <person name="Grigoriev I.V."/>
        </authorList>
    </citation>
    <scope>NUCLEOTIDE SEQUENCE [LARGE SCALE GENOMIC DNA]</scope>
    <source>
        <strain evidence="3">CBS 339.88</strain>
    </source>
</reference>
<protein>
    <submittedName>
        <fullName evidence="2">Uncharacterized protein</fullName>
    </submittedName>
</protein>
<organism evidence="2 3">
    <name type="scientific">Galerina marginata (strain CBS 339.88)</name>
    <dbReference type="NCBI Taxonomy" id="685588"/>
    <lineage>
        <taxon>Eukaryota</taxon>
        <taxon>Fungi</taxon>
        <taxon>Dikarya</taxon>
        <taxon>Basidiomycota</taxon>
        <taxon>Agaricomycotina</taxon>
        <taxon>Agaricomycetes</taxon>
        <taxon>Agaricomycetidae</taxon>
        <taxon>Agaricales</taxon>
        <taxon>Agaricineae</taxon>
        <taxon>Strophariaceae</taxon>
        <taxon>Galerina</taxon>
    </lineage>
</organism>
<feature type="compositionally biased region" description="Low complexity" evidence="1">
    <location>
        <begin position="387"/>
        <end position="397"/>
    </location>
</feature>
<feature type="compositionally biased region" description="Basic residues" evidence="1">
    <location>
        <begin position="621"/>
        <end position="630"/>
    </location>
</feature>
<dbReference type="HOGENOM" id="CLU_434146_0_0_1"/>
<evidence type="ECO:0000313" key="2">
    <source>
        <dbReference type="EMBL" id="KDR69893.1"/>
    </source>
</evidence>
<feature type="region of interest" description="Disordered" evidence="1">
    <location>
        <begin position="357"/>
        <end position="421"/>
    </location>
</feature>
<feature type="region of interest" description="Disordered" evidence="1">
    <location>
        <begin position="1"/>
        <end position="35"/>
    </location>
</feature>
<evidence type="ECO:0000313" key="3">
    <source>
        <dbReference type="Proteomes" id="UP000027222"/>
    </source>
</evidence>
<name>A0A067SSY0_GALM3</name>
<sequence length="630" mass="69212">MEHHDSFAPFNSGTRTSENWATPPTSDVSSAQPAVVQDSAENEIFNIDPSWIDSDQFKRLLDELRQFKYRYPEAQYASHPPQSSARTAPAFAHPHRNSNALANDYQAPYIQTSQSEVSDAQFSFSTSSLAASRGPQAVPREQALGVIPYASSSRAPLPTPFPGLAHAPGRQEQARSFNITNASSSRALLGTSSPGLGRAHAPGWQAQATHSNRRHANSSHGSVWMPSFHLAQASGLRAQDHFNGSYAGSSRALSELPSLGLTPITGSRGHAWDEVRSSLSISSHESHERDDSSVGGSQASYGYLDHASALSSTQSSSHLATIPGLEELMINSNTSSSSFPIALGHVNDLYTLGPSTDLGQTNATPHQRVQASSAIPHQRQEASDGFRSSASAVSSTRSNKRKVDAASDYASSSKRTRNDDSQEYQFHNLEVPPSSPNARQALQSAIEAFRVESFVRGIYFPKKNKKHLLQRIEYHLRQSRKKHNLADHELPFNPSTIGEGHYLQLDGELVSELYLSLYWHFMDSLAVLYPELFGPSCARHCLAIILTLLDFCVDEWRRGPGCSGIKTRQSRHQEFIEQIDEEDEGFVENLLQNLWRKGTSQKPEGELPTKTSWHADGPPPKRQKKAAASP</sequence>
<dbReference type="AlphaFoldDB" id="A0A067SSY0"/>
<feature type="compositionally biased region" description="Polar residues" evidence="1">
    <location>
        <begin position="9"/>
        <end position="32"/>
    </location>
</feature>
<dbReference type="EMBL" id="KL142400">
    <property type="protein sequence ID" value="KDR69893.1"/>
    <property type="molecule type" value="Genomic_DNA"/>
</dbReference>
<evidence type="ECO:0000256" key="1">
    <source>
        <dbReference type="SAM" id="MobiDB-lite"/>
    </source>
</evidence>
<proteinExistence type="predicted"/>
<keyword evidence="3" id="KW-1185">Reference proteome</keyword>
<gene>
    <name evidence="2" type="ORF">GALMADRAFT_145272</name>
</gene>
<dbReference type="Proteomes" id="UP000027222">
    <property type="component" value="Unassembled WGS sequence"/>
</dbReference>
<feature type="compositionally biased region" description="Polar residues" evidence="1">
    <location>
        <begin position="357"/>
        <end position="375"/>
    </location>
</feature>
<feature type="region of interest" description="Disordered" evidence="1">
    <location>
        <begin position="598"/>
        <end position="630"/>
    </location>
</feature>
<accession>A0A067SSY0</accession>